<keyword evidence="3" id="KW-1185">Reference proteome</keyword>
<keyword evidence="1" id="KW-0732">Signal</keyword>
<dbReference type="AlphaFoldDB" id="A0A916ZJ13"/>
<gene>
    <name evidence="2" type="ORF">GCM10011529_02190</name>
</gene>
<organism evidence="2 3">
    <name type="scientific">Sandarakinorhabdus glacialis</name>
    <dbReference type="NCBI Taxonomy" id="1614636"/>
    <lineage>
        <taxon>Bacteria</taxon>
        <taxon>Pseudomonadati</taxon>
        <taxon>Pseudomonadota</taxon>
        <taxon>Alphaproteobacteria</taxon>
        <taxon>Sphingomonadales</taxon>
        <taxon>Sphingosinicellaceae</taxon>
        <taxon>Sandarakinorhabdus</taxon>
    </lineage>
</organism>
<dbReference type="Proteomes" id="UP000635071">
    <property type="component" value="Unassembled WGS sequence"/>
</dbReference>
<name>A0A916ZJ13_9SPHN</name>
<evidence type="ECO:0000313" key="3">
    <source>
        <dbReference type="Proteomes" id="UP000635071"/>
    </source>
</evidence>
<dbReference type="EMBL" id="BMJM01000001">
    <property type="protein sequence ID" value="GGD99622.1"/>
    <property type="molecule type" value="Genomic_DNA"/>
</dbReference>
<proteinExistence type="predicted"/>
<evidence type="ECO:0000256" key="1">
    <source>
        <dbReference type="SAM" id="SignalP"/>
    </source>
</evidence>
<feature type="signal peptide" evidence="1">
    <location>
        <begin position="1"/>
        <end position="20"/>
    </location>
</feature>
<accession>A0A916ZJ13</accession>
<evidence type="ECO:0008006" key="4">
    <source>
        <dbReference type="Google" id="ProtNLM"/>
    </source>
</evidence>
<dbReference type="RefSeq" id="WP_188761076.1">
    <property type="nucleotide sequence ID" value="NZ_BMJM01000001.1"/>
</dbReference>
<evidence type="ECO:0000313" key="2">
    <source>
        <dbReference type="EMBL" id="GGD99622.1"/>
    </source>
</evidence>
<sequence>MVVSALIALAAPFAAAPATAPAPIPAPLGYTDLADLTLAAPVIVRANITRAERIPDSQSPGIAPGRARLLVTAAVDAALVAPGSVPPALTWLWDTPLDARGKAPKPKGRRILAWVASPAADGKTRLVSTIAQQDWSQPLEDRVRAIAVEARSGAVPVITGVSNGFRADGTIPGESESQFFLSAADGNPLTLVVTAAPGQPRRIAVARGDVIDESATSVRPDTLLRYRLACTLPDALPAKAGGGDPALAADWAAAIASLGPCGRTR</sequence>
<reference evidence="2" key="1">
    <citation type="journal article" date="2014" name="Int. J. Syst. Evol. Microbiol.">
        <title>Complete genome sequence of Corynebacterium casei LMG S-19264T (=DSM 44701T), isolated from a smear-ripened cheese.</title>
        <authorList>
            <consortium name="US DOE Joint Genome Institute (JGI-PGF)"/>
            <person name="Walter F."/>
            <person name="Albersmeier A."/>
            <person name="Kalinowski J."/>
            <person name="Ruckert C."/>
        </authorList>
    </citation>
    <scope>NUCLEOTIDE SEQUENCE</scope>
    <source>
        <strain evidence="2">CGMCC 1.15519</strain>
    </source>
</reference>
<comment type="caution">
    <text evidence="2">The sequence shown here is derived from an EMBL/GenBank/DDBJ whole genome shotgun (WGS) entry which is preliminary data.</text>
</comment>
<reference evidence="2" key="2">
    <citation type="submission" date="2020-09" db="EMBL/GenBank/DDBJ databases">
        <authorList>
            <person name="Sun Q."/>
            <person name="Zhou Y."/>
        </authorList>
    </citation>
    <scope>NUCLEOTIDE SEQUENCE</scope>
    <source>
        <strain evidence="2">CGMCC 1.15519</strain>
    </source>
</reference>
<protein>
    <recommendedName>
        <fullName evidence="4">DUF3047 domain-containing protein</fullName>
    </recommendedName>
</protein>
<feature type="chain" id="PRO_5037594365" description="DUF3047 domain-containing protein" evidence="1">
    <location>
        <begin position="21"/>
        <end position="265"/>
    </location>
</feature>